<protein>
    <submittedName>
        <fullName evidence="1">Uncharacterized protein</fullName>
    </submittedName>
</protein>
<dbReference type="EMBL" id="AWQQ01000153">
    <property type="protein sequence ID" value="PHJ36747.1"/>
    <property type="molecule type" value="Genomic_DNA"/>
</dbReference>
<evidence type="ECO:0000313" key="1">
    <source>
        <dbReference type="EMBL" id="PHJ36747.1"/>
    </source>
</evidence>
<sequence length="118" mass="13574">MNGTSITDTADVIGYNPRTVSRWIKRIMNQALLMAPRIIPQLLQFLACELLPLSSTIAFKATQELLSWLYRYAQFIEFPRLYRLMGLCNVLGQGRLIIWGGAIGRCRYSREITEIFLC</sequence>
<keyword evidence="2" id="KW-1185">Reference proteome</keyword>
<name>A0A2C6M3P2_9FIRM</name>
<organism evidence="1 2">
    <name type="scientific">Desulforamulus profundi</name>
    <dbReference type="NCBI Taxonomy" id="1383067"/>
    <lineage>
        <taxon>Bacteria</taxon>
        <taxon>Bacillati</taxon>
        <taxon>Bacillota</taxon>
        <taxon>Clostridia</taxon>
        <taxon>Eubacteriales</taxon>
        <taxon>Peptococcaceae</taxon>
        <taxon>Desulforamulus</taxon>
    </lineage>
</organism>
<proteinExistence type="predicted"/>
<dbReference type="AlphaFoldDB" id="A0A2C6M3P2"/>
<dbReference type="Proteomes" id="UP000222564">
    <property type="component" value="Unassembled WGS sequence"/>
</dbReference>
<evidence type="ECO:0000313" key="2">
    <source>
        <dbReference type="Proteomes" id="UP000222564"/>
    </source>
</evidence>
<comment type="caution">
    <text evidence="1">The sequence shown here is derived from an EMBL/GenBank/DDBJ whole genome shotgun (WGS) entry which is preliminary data.</text>
</comment>
<gene>
    <name evidence="1" type="ORF">P378_20490</name>
</gene>
<reference evidence="1 2" key="1">
    <citation type="submission" date="2013-09" db="EMBL/GenBank/DDBJ databases">
        <title>Biodegradation of hydrocarbons in the deep terrestrial subsurface : characterization of a microbial consortium composed of two Desulfotomaculum species originating from a deep geological formation.</title>
        <authorList>
            <person name="Aullo T."/>
            <person name="Berlendis S."/>
            <person name="Lascourreges J.-F."/>
            <person name="Dessort D."/>
            <person name="Saint-Laurent S."/>
            <person name="Schraauwers B."/>
            <person name="Mas J."/>
            <person name="Magot M."/>
            <person name="Ranchou-Peyruse A."/>
        </authorList>
    </citation>
    <scope>NUCLEOTIDE SEQUENCE [LARGE SCALE GENOMIC DNA]</scope>
    <source>
        <strain evidence="1 2">Bs107</strain>
    </source>
</reference>
<accession>A0A2C6M3P2</accession>